<dbReference type="RefSeq" id="WP_151597656.1">
    <property type="nucleotide sequence ID" value="NZ_WBMS02000034.1"/>
</dbReference>
<comment type="caution">
    <text evidence="2">The sequence shown here is derived from an EMBL/GenBank/DDBJ whole genome shotgun (WGS) entry which is preliminary data.</text>
</comment>
<accession>A0A6I4MH92</accession>
<name>A0A6I4MH92_9ACTN</name>
<evidence type="ECO:0000256" key="1">
    <source>
        <dbReference type="SAM" id="MobiDB-lite"/>
    </source>
</evidence>
<evidence type="ECO:0000313" key="2">
    <source>
        <dbReference type="EMBL" id="MWA05162.1"/>
    </source>
</evidence>
<protein>
    <submittedName>
        <fullName evidence="2">Uncharacterized protein</fullName>
    </submittedName>
</protein>
<keyword evidence="3" id="KW-1185">Reference proteome</keyword>
<dbReference type="AlphaFoldDB" id="A0A6I4MH92"/>
<feature type="region of interest" description="Disordered" evidence="1">
    <location>
        <begin position="55"/>
        <end position="82"/>
    </location>
</feature>
<gene>
    <name evidence="2" type="ORF">F8568_033320</name>
</gene>
<reference evidence="2" key="1">
    <citation type="submission" date="2019-12" db="EMBL/GenBank/DDBJ databases">
        <title>Actinomadura physcomitrii sp. nov., a novel actinomycete isolated from moss [Physcomitrium sphaericum (Ludw) Fuernr].</title>
        <authorList>
            <person name="Zhuang X."/>
        </authorList>
    </citation>
    <scope>NUCLEOTIDE SEQUENCE [LARGE SCALE GENOMIC DNA]</scope>
    <source>
        <strain evidence="2">LD22</strain>
    </source>
</reference>
<dbReference type="Proteomes" id="UP000462055">
    <property type="component" value="Unassembled WGS sequence"/>
</dbReference>
<dbReference type="EMBL" id="WBMS02000034">
    <property type="protein sequence ID" value="MWA05162.1"/>
    <property type="molecule type" value="Genomic_DNA"/>
</dbReference>
<evidence type="ECO:0000313" key="3">
    <source>
        <dbReference type="Proteomes" id="UP000462055"/>
    </source>
</evidence>
<proteinExistence type="predicted"/>
<sequence>MDSRIRTFTAAGPTGWLLTFLGAREQGVRPHSGLAAGPAEWLLVFLDAERAERAARQRPEAVPARAGRTAEHPFGRMNARSA</sequence>
<organism evidence="2 3">
    <name type="scientific">Actinomadura physcomitrii</name>
    <dbReference type="NCBI Taxonomy" id="2650748"/>
    <lineage>
        <taxon>Bacteria</taxon>
        <taxon>Bacillati</taxon>
        <taxon>Actinomycetota</taxon>
        <taxon>Actinomycetes</taxon>
        <taxon>Streptosporangiales</taxon>
        <taxon>Thermomonosporaceae</taxon>
        <taxon>Actinomadura</taxon>
    </lineage>
</organism>